<name>A0ABW3CIL6_9ACTN</name>
<proteinExistence type="predicted"/>
<accession>A0ABW3CIL6</accession>
<protein>
    <submittedName>
        <fullName evidence="2">ABC transporter permease</fullName>
    </submittedName>
</protein>
<dbReference type="Proteomes" id="UP001597083">
    <property type="component" value="Unassembled WGS sequence"/>
</dbReference>
<feature type="transmembrane region" description="Helical" evidence="1">
    <location>
        <begin position="64"/>
        <end position="86"/>
    </location>
</feature>
<sequence length="88" mass="9296">MIWLTWRQFRVQCLAGLGALTLLAIALAVTGPGLADDYESGLASCGGTEACQTFAQRFFEAHQAVYLGALAVVLLVPALIGLFWGAPL</sequence>
<keyword evidence="1" id="KW-1133">Transmembrane helix</keyword>
<dbReference type="EMBL" id="JBHTIR010002296">
    <property type="protein sequence ID" value="MFD0853593.1"/>
    <property type="molecule type" value="Genomic_DNA"/>
</dbReference>
<organism evidence="2 3">
    <name type="scientific">Actinomadura adrarensis</name>
    <dbReference type="NCBI Taxonomy" id="1819600"/>
    <lineage>
        <taxon>Bacteria</taxon>
        <taxon>Bacillati</taxon>
        <taxon>Actinomycetota</taxon>
        <taxon>Actinomycetes</taxon>
        <taxon>Streptosporangiales</taxon>
        <taxon>Thermomonosporaceae</taxon>
        <taxon>Actinomadura</taxon>
    </lineage>
</organism>
<evidence type="ECO:0000313" key="3">
    <source>
        <dbReference type="Proteomes" id="UP001597083"/>
    </source>
</evidence>
<gene>
    <name evidence="2" type="ORF">ACFQ07_15255</name>
</gene>
<comment type="caution">
    <text evidence="2">The sequence shown here is derived from an EMBL/GenBank/DDBJ whole genome shotgun (WGS) entry which is preliminary data.</text>
</comment>
<feature type="non-terminal residue" evidence="2">
    <location>
        <position position="88"/>
    </location>
</feature>
<keyword evidence="3" id="KW-1185">Reference proteome</keyword>
<evidence type="ECO:0000313" key="2">
    <source>
        <dbReference type="EMBL" id="MFD0853593.1"/>
    </source>
</evidence>
<evidence type="ECO:0000256" key="1">
    <source>
        <dbReference type="SAM" id="Phobius"/>
    </source>
</evidence>
<keyword evidence="1" id="KW-0472">Membrane</keyword>
<keyword evidence="1" id="KW-0812">Transmembrane</keyword>
<reference evidence="3" key="1">
    <citation type="journal article" date="2019" name="Int. J. Syst. Evol. Microbiol.">
        <title>The Global Catalogue of Microorganisms (GCM) 10K type strain sequencing project: providing services to taxonomists for standard genome sequencing and annotation.</title>
        <authorList>
            <consortium name="The Broad Institute Genomics Platform"/>
            <consortium name="The Broad Institute Genome Sequencing Center for Infectious Disease"/>
            <person name="Wu L."/>
            <person name="Ma J."/>
        </authorList>
    </citation>
    <scope>NUCLEOTIDE SEQUENCE [LARGE SCALE GENOMIC DNA]</scope>
    <source>
        <strain evidence="3">JCM 31696</strain>
    </source>
</reference>